<accession>A0A4Z2DAT3</accession>
<gene>
    <name evidence="1" type="ORF">EWB00_002704</name>
</gene>
<dbReference type="OrthoDB" id="6225314at2759"/>
<name>A0A4Z2DAT3_SCHJA</name>
<evidence type="ECO:0000313" key="2">
    <source>
        <dbReference type="Proteomes" id="UP000311919"/>
    </source>
</evidence>
<proteinExistence type="predicted"/>
<dbReference type="Proteomes" id="UP000311919">
    <property type="component" value="Unassembled WGS sequence"/>
</dbReference>
<dbReference type="AlphaFoldDB" id="A0A4Z2DAT3"/>
<sequence length="417" mass="46713">MLFAEAVENNKSLDVSYCRLKETGPCYLHVYPDAIEIRSANKTHKVTLNGLNISCMTCKNLRLVNGSTLSCRFDASYNNATCELIGKLNNVKSNVIASDSILCKFCQLKLGNIKDVACTADFQKAVTLREEDSCFEGGFFCHQTTDSPGKIATNSVNTQSFLFNLNMTPTSNCIFTGVELIMDPSLIEPQSIQFKGNDFFHCSCCLMALGKKVLYGSKECIVLWANCISLLIKENDIDGDFIGYIEKPLITDEMEFYGLLVANLVENNQYRVILSAITWDGLLDFMLLWLPDQRVRLYSTALQDCNSPTCDVNENALDEGEQKFVNSMKIEPIACRRVFYQQLLPNNSLNATQLLDSWRKDFGVTLIHLPWETCIGFSACLNQFSSRIAPHARKLEKPMMGFTSGGVPLIHIPNYST</sequence>
<evidence type="ECO:0000313" key="1">
    <source>
        <dbReference type="EMBL" id="TNN13621.1"/>
    </source>
</evidence>
<dbReference type="Pfam" id="PF09814">
    <property type="entry name" value="HECT_2"/>
    <property type="match status" value="1"/>
</dbReference>
<dbReference type="InterPro" id="IPR019193">
    <property type="entry name" value="UBQ-conj_enz_E2-bd_prot"/>
</dbReference>
<protein>
    <recommendedName>
        <fullName evidence="3">HECT-type E3 ubiquitin transferase E3D</fullName>
    </recommendedName>
</protein>
<dbReference type="EMBL" id="SKCS01000186">
    <property type="protein sequence ID" value="TNN13622.1"/>
    <property type="molecule type" value="Genomic_DNA"/>
</dbReference>
<evidence type="ECO:0008006" key="3">
    <source>
        <dbReference type="Google" id="ProtNLM"/>
    </source>
</evidence>
<dbReference type="EMBL" id="SKCS01000186">
    <property type="protein sequence ID" value="TNN13621.1"/>
    <property type="molecule type" value="Genomic_DNA"/>
</dbReference>
<reference evidence="1 2" key="1">
    <citation type="submission" date="2019-03" db="EMBL/GenBank/DDBJ databases">
        <title>An improved genome assembly of the fluke Schistosoma japonicum.</title>
        <authorList>
            <person name="Hu W."/>
            <person name="Luo F."/>
            <person name="Yin M."/>
            <person name="Mo X."/>
            <person name="Sun C."/>
            <person name="Wu Q."/>
            <person name="Zhu B."/>
            <person name="Xiang M."/>
            <person name="Wang J."/>
            <person name="Wang Y."/>
            <person name="Zhang T."/>
            <person name="Xu B."/>
            <person name="Zheng H."/>
            <person name="Feng Z."/>
        </authorList>
    </citation>
    <scope>NUCLEOTIDE SEQUENCE [LARGE SCALE GENOMIC DNA]</scope>
    <source>
        <strain evidence="1">HuSjv2</strain>
        <tissue evidence="1">Worms</tissue>
    </source>
</reference>
<comment type="caution">
    <text evidence="1">The sequence shown here is derived from an EMBL/GenBank/DDBJ whole genome shotgun (WGS) entry which is preliminary data.</text>
</comment>
<keyword evidence="2" id="KW-1185">Reference proteome</keyword>
<organism evidence="1 2">
    <name type="scientific">Schistosoma japonicum</name>
    <name type="common">Blood fluke</name>
    <dbReference type="NCBI Taxonomy" id="6182"/>
    <lineage>
        <taxon>Eukaryota</taxon>
        <taxon>Metazoa</taxon>
        <taxon>Spiralia</taxon>
        <taxon>Lophotrochozoa</taxon>
        <taxon>Platyhelminthes</taxon>
        <taxon>Trematoda</taxon>
        <taxon>Digenea</taxon>
        <taxon>Strigeidida</taxon>
        <taxon>Schistosomatoidea</taxon>
        <taxon>Schistosomatidae</taxon>
        <taxon>Schistosoma</taxon>
    </lineage>
</organism>